<comment type="catalytic activity">
    <reaction evidence="15">
        <text>L-tyrosyl-[protein] + ATP = O-phospho-L-tyrosyl-[protein] + ADP + H(+)</text>
        <dbReference type="Rhea" id="RHEA:10596"/>
        <dbReference type="Rhea" id="RHEA-COMP:10136"/>
        <dbReference type="Rhea" id="RHEA-COMP:20101"/>
        <dbReference type="ChEBI" id="CHEBI:15378"/>
        <dbReference type="ChEBI" id="CHEBI:30616"/>
        <dbReference type="ChEBI" id="CHEBI:46858"/>
        <dbReference type="ChEBI" id="CHEBI:61978"/>
        <dbReference type="ChEBI" id="CHEBI:456216"/>
        <dbReference type="EC" id="2.7.10.2"/>
    </reaction>
</comment>
<dbReference type="Pfam" id="PF13807">
    <property type="entry name" value="GNVR"/>
    <property type="match status" value="1"/>
</dbReference>
<evidence type="ECO:0000259" key="18">
    <source>
        <dbReference type="Pfam" id="PF02706"/>
    </source>
</evidence>
<gene>
    <name evidence="21" type="ORF">SAMN05421580_109151</name>
</gene>
<dbReference type="OrthoDB" id="230260at2"/>
<accession>A0A1N7P9B6</accession>
<dbReference type="InterPro" id="IPR025669">
    <property type="entry name" value="AAA_dom"/>
</dbReference>
<keyword evidence="5" id="KW-1003">Cell membrane</keyword>
<feature type="transmembrane region" description="Helical" evidence="17">
    <location>
        <begin position="406"/>
        <end position="425"/>
    </location>
</feature>
<evidence type="ECO:0000256" key="3">
    <source>
        <dbReference type="ARBA" id="ARBA00008883"/>
    </source>
</evidence>
<dbReference type="PANTHER" id="PTHR32309:SF13">
    <property type="entry name" value="FERRIC ENTEROBACTIN TRANSPORT PROTEIN FEPE"/>
    <property type="match status" value="1"/>
</dbReference>
<keyword evidence="13 17" id="KW-0472">Membrane</keyword>
<proteinExistence type="inferred from homology"/>
<evidence type="ECO:0000259" key="20">
    <source>
        <dbReference type="Pfam" id="PF13807"/>
    </source>
</evidence>
<evidence type="ECO:0000256" key="10">
    <source>
        <dbReference type="ARBA" id="ARBA00022777"/>
    </source>
</evidence>
<dbReference type="InterPro" id="IPR050445">
    <property type="entry name" value="Bact_polysacc_biosynth/exp"/>
</dbReference>
<evidence type="ECO:0000256" key="16">
    <source>
        <dbReference type="SAM" id="Coils"/>
    </source>
</evidence>
<evidence type="ECO:0000256" key="15">
    <source>
        <dbReference type="ARBA" id="ARBA00051245"/>
    </source>
</evidence>
<dbReference type="SUPFAM" id="SSF52540">
    <property type="entry name" value="P-loop containing nucleoside triphosphate hydrolases"/>
    <property type="match status" value="1"/>
</dbReference>
<dbReference type="EMBL" id="FTOG01000009">
    <property type="protein sequence ID" value="SIT07116.1"/>
    <property type="molecule type" value="Genomic_DNA"/>
</dbReference>
<evidence type="ECO:0000313" key="21">
    <source>
        <dbReference type="EMBL" id="SIT07116.1"/>
    </source>
</evidence>
<evidence type="ECO:0000256" key="13">
    <source>
        <dbReference type="ARBA" id="ARBA00023136"/>
    </source>
</evidence>
<organism evidence="21 22">
    <name type="scientific">Rhodobacter aestuarii</name>
    <dbReference type="NCBI Taxonomy" id="453582"/>
    <lineage>
        <taxon>Bacteria</taxon>
        <taxon>Pseudomonadati</taxon>
        <taxon>Pseudomonadota</taxon>
        <taxon>Alphaproteobacteria</taxon>
        <taxon>Rhodobacterales</taxon>
        <taxon>Rhodobacter group</taxon>
        <taxon>Rhodobacter</taxon>
    </lineage>
</organism>
<feature type="domain" description="AAA" evidence="19">
    <location>
        <begin position="507"/>
        <end position="658"/>
    </location>
</feature>
<evidence type="ECO:0000256" key="11">
    <source>
        <dbReference type="ARBA" id="ARBA00022840"/>
    </source>
</evidence>
<dbReference type="GO" id="GO:0004715">
    <property type="term" value="F:non-membrane spanning protein tyrosine kinase activity"/>
    <property type="evidence" value="ECO:0007669"/>
    <property type="project" value="UniProtKB-EC"/>
</dbReference>
<comment type="subcellular location">
    <subcellularLocation>
        <location evidence="1">Cell inner membrane</location>
        <topology evidence="1">Multi-pass membrane protein</topology>
    </subcellularLocation>
</comment>
<dbReference type="STRING" id="453582.SAMN05421580_109151"/>
<keyword evidence="16" id="KW-0175">Coiled coil</keyword>
<comment type="similarity">
    <text evidence="2">Belongs to the CpsD/CapB family.</text>
</comment>
<dbReference type="GO" id="GO:0005524">
    <property type="term" value="F:ATP binding"/>
    <property type="evidence" value="ECO:0007669"/>
    <property type="project" value="UniProtKB-KW"/>
</dbReference>
<name>A0A1N7P9B6_9RHOB</name>
<evidence type="ECO:0000256" key="6">
    <source>
        <dbReference type="ARBA" id="ARBA00022519"/>
    </source>
</evidence>
<evidence type="ECO:0000256" key="2">
    <source>
        <dbReference type="ARBA" id="ARBA00007316"/>
    </source>
</evidence>
<sequence>MQMSTPVQKSNLNEQDDVIDLGQILMSLRAGWKSIAISFLVAVSLGFIYVLFVATPIYTAKSVVVLDTRKPQVIDLEGMIGGLTGDSSELNTEVEVLRSRGLAKKAVAELELINDPEFNGALVPPSIIGRIRGVLSAGEQTEPSADEIEANVVSALLEHVSVRNVPSSYVFEISVQSESAEKAARIADKIAELYTLSQIETKFASMEQATAWLANRVGELKTELEVAEEKVKTFNAQTTLISSEALAAMEIQLKDLRERVEQSGAQVTSAQARVDALKAAQSPQEKRLAARDTLLDQIAEEDSAAFDSRYSQVLARAELDLARASDQKTALERSLENMTAQIARQGDDMITLQQLTREAEASRTLYEYFLSRLKETSAQQGIQQADSRLLSAAVVPTSPTAPRKSLVLAMCGILGLMAGVGIVLLREAMHNGYRTARQLEEEAGVVVMGQIPLIPAKNRPDILRYLLDKPTSAVMESIRNLRTSVLLSNVDKPPQVILMTSSIPEEGKTTNALALALNFVGVGKSVLLVEGDIRRNVLAEYFPGKSKPKGLVSLLSGQASLEDVITRDEELGFSRIMGESSNINAADLFMSEAFQNFVAQMRELFDYVIIDAPPVLVVPDARIIAQSTDAVLFTVRWNQTSRGQVQEAVQMFETVNRRISGLVLSQIDNEEMKRYGYAGKHGSYGVYGAKYYTE</sequence>
<evidence type="ECO:0000256" key="7">
    <source>
        <dbReference type="ARBA" id="ARBA00022679"/>
    </source>
</evidence>
<evidence type="ECO:0000256" key="5">
    <source>
        <dbReference type="ARBA" id="ARBA00022475"/>
    </source>
</evidence>
<evidence type="ECO:0000256" key="4">
    <source>
        <dbReference type="ARBA" id="ARBA00011903"/>
    </source>
</evidence>
<protein>
    <recommendedName>
        <fullName evidence="4">non-specific protein-tyrosine kinase</fullName>
        <ecNumber evidence="4">2.7.10.2</ecNumber>
    </recommendedName>
</protein>
<evidence type="ECO:0000256" key="1">
    <source>
        <dbReference type="ARBA" id="ARBA00004429"/>
    </source>
</evidence>
<comment type="similarity">
    <text evidence="3">Belongs to the etk/wzc family.</text>
</comment>
<evidence type="ECO:0000259" key="19">
    <source>
        <dbReference type="Pfam" id="PF13614"/>
    </source>
</evidence>
<feature type="coiled-coil region" evidence="16">
    <location>
        <begin position="217"/>
        <end position="273"/>
    </location>
</feature>
<dbReference type="NCBIfam" id="TIGR01007">
    <property type="entry name" value="eps_fam"/>
    <property type="match status" value="1"/>
</dbReference>
<keyword evidence="6" id="KW-0997">Cell inner membrane</keyword>
<dbReference type="Pfam" id="PF02706">
    <property type="entry name" value="Wzz"/>
    <property type="match status" value="1"/>
</dbReference>
<keyword evidence="9" id="KW-0547">Nucleotide-binding</keyword>
<dbReference type="EC" id="2.7.10.2" evidence="4"/>
<dbReference type="Proteomes" id="UP000186221">
    <property type="component" value="Unassembled WGS sequence"/>
</dbReference>
<evidence type="ECO:0000256" key="12">
    <source>
        <dbReference type="ARBA" id="ARBA00022989"/>
    </source>
</evidence>
<dbReference type="PANTHER" id="PTHR32309">
    <property type="entry name" value="TYROSINE-PROTEIN KINASE"/>
    <property type="match status" value="1"/>
</dbReference>
<feature type="domain" description="Polysaccharide chain length determinant N-terminal" evidence="18">
    <location>
        <begin position="19"/>
        <end position="110"/>
    </location>
</feature>
<dbReference type="Pfam" id="PF13614">
    <property type="entry name" value="AAA_31"/>
    <property type="match status" value="1"/>
</dbReference>
<dbReference type="GO" id="GO:0005886">
    <property type="term" value="C:plasma membrane"/>
    <property type="evidence" value="ECO:0007669"/>
    <property type="project" value="UniProtKB-SubCell"/>
</dbReference>
<dbReference type="InterPro" id="IPR005702">
    <property type="entry name" value="Wzc-like_C"/>
</dbReference>
<keyword evidence="22" id="KW-1185">Reference proteome</keyword>
<dbReference type="Gene3D" id="3.40.50.300">
    <property type="entry name" value="P-loop containing nucleotide triphosphate hydrolases"/>
    <property type="match status" value="1"/>
</dbReference>
<dbReference type="InterPro" id="IPR027417">
    <property type="entry name" value="P-loop_NTPase"/>
</dbReference>
<feature type="coiled-coil region" evidence="16">
    <location>
        <begin position="314"/>
        <end position="341"/>
    </location>
</feature>
<feature type="transmembrane region" description="Helical" evidence="17">
    <location>
        <begin position="35"/>
        <end position="58"/>
    </location>
</feature>
<evidence type="ECO:0000256" key="14">
    <source>
        <dbReference type="ARBA" id="ARBA00023137"/>
    </source>
</evidence>
<keyword evidence="10" id="KW-0418">Kinase</keyword>
<keyword evidence="11" id="KW-0067">ATP-binding</keyword>
<keyword evidence="7" id="KW-0808">Transferase</keyword>
<keyword evidence="14" id="KW-0829">Tyrosine-protein kinase</keyword>
<dbReference type="CDD" id="cd05387">
    <property type="entry name" value="BY-kinase"/>
    <property type="match status" value="1"/>
</dbReference>
<keyword evidence="12 17" id="KW-1133">Transmembrane helix</keyword>
<feature type="domain" description="Tyrosine-protein kinase G-rich" evidence="20">
    <location>
        <begin position="352"/>
        <end position="428"/>
    </location>
</feature>
<evidence type="ECO:0000256" key="9">
    <source>
        <dbReference type="ARBA" id="ARBA00022741"/>
    </source>
</evidence>
<evidence type="ECO:0000256" key="8">
    <source>
        <dbReference type="ARBA" id="ARBA00022692"/>
    </source>
</evidence>
<evidence type="ECO:0000256" key="17">
    <source>
        <dbReference type="SAM" id="Phobius"/>
    </source>
</evidence>
<dbReference type="InterPro" id="IPR003856">
    <property type="entry name" value="LPS_length_determ_N"/>
</dbReference>
<dbReference type="AlphaFoldDB" id="A0A1N7P9B6"/>
<evidence type="ECO:0000313" key="22">
    <source>
        <dbReference type="Proteomes" id="UP000186221"/>
    </source>
</evidence>
<keyword evidence="8 17" id="KW-0812">Transmembrane</keyword>
<dbReference type="InterPro" id="IPR032807">
    <property type="entry name" value="GNVR"/>
</dbReference>
<reference evidence="22" key="1">
    <citation type="submission" date="2017-01" db="EMBL/GenBank/DDBJ databases">
        <authorList>
            <person name="Varghese N."/>
            <person name="Submissions S."/>
        </authorList>
    </citation>
    <scope>NUCLEOTIDE SEQUENCE [LARGE SCALE GENOMIC DNA]</scope>
    <source>
        <strain evidence="22">DSM 19945</strain>
    </source>
</reference>